<evidence type="ECO:0000259" key="3">
    <source>
        <dbReference type="PROSITE" id="PS51762"/>
    </source>
</evidence>
<dbReference type="CDD" id="cd02181">
    <property type="entry name" value="GH16_fungal_Lam16A_glucanase"/>
    <property type="match status" value="1"/>
</dbReference>
<organism evidence="4 5">
    <name type="scientific">Rickenella mellea</name>
    <dbReference type="NCBI Taxonomy" id="50990"/>
    <lineage>
        <taxon>Eukaryota</taxon>
        <taxon>Fungi</taxon>
        <taxon>Dikarya</taxon>
        <taxon>Basidiomycota</taxon>
        <taxon>Agaricomycotina</taxon>
        <taxon>Agaricomycetes</taxon>
        <taxon>Hymenochaetales</taxon>
        <taxon>Rickenellaceae</taxon>
        <taxon>Rickenella</taxon>
    </lineage>
</organism>
<reference evidence="4 5" key="1">
    <citation type="submission" date="2018-06" db="EMBL/GenBank/DDBJ databases">
        <title>A transcriptomic atlas of mushroom development highlights an independent origin of complex multicellularity.</title>
        <authorList>
            <consortium name="DOE Joint Genome Institute"/>
            <person name="Krizsan K."/>
            <person name="Almasi E."/>
            <person name="Merenyi Z."/>
            <person name="Sahu N."/>
            <person name="Viragh M."/>
            <person name="Koszo T."/>
            <person name="Mondo S."/>
            <person name="Kiss B."/>
            <person name="Balint B."/>
            <person name="Kues U."/>
            <person name="Barry K."/>
            <person name="Hegedus J.C."/>
            <person name="Henrissat B."/>
            <person name="Johnson J."/>
            <person name="Lipzen A."/>
            <person name="Ohm R."/>
            <person name="Nagy I."/>
            <person name="Pangilinan J."/>
            <person name="Yan J."/>
            <person name="Xiong Y."/>
            <person name="Grigoriev I.V."/>
            <person name="Hibbett D.S."/>
            <person name="Nagy L.G."/>
        </authorList>
    </citation>
    <scope>NUCLEOTIDE SEQUENCE [LARGE SCALE GENOMIC DNA]</scope>
    <source>
        <strain evidence="4 5">SZMC22713</strain>
    </source>
</reference>
<dbReference type="Gene3D" id="2.60.120.200">
    <property type="match status" value="1"/>
</dbReference>
<dbReference type="VEuPathDB" id="FungiDB:BD410DRAFT_786198"/>
<gene>
    <name evidence="4" type="ORF">BD410DRAFT_786198</name>
</gene>
<feature type="region of interest" description="Disordered" evidence="1">
    <location>
        <begin position="335"/>
        <end position="355"/>
    </location>
</feature>
<sequence>MYSLNSLPVLLLALVNTARCYSVVREYSGQNFFDGWDFYGSWDNLTNGDIWWLNSSQAYSQQLAYVTTAGNAVIKVDNTSNVPFNEKRNTVRVTTHDSYALGSLWIVDVHHLPYGCSVWPAFWSKGVEWPQGGEIDIIEAVNVMQENQMALHTNFSCSHTTPPTGQQLGISGTGQNGPDCSTGPGCTVLETKNNSYGPGFNTNGGGVWATQFDLAGVFIWYWSRGNIPASITGATSTSDIDLSDWGVPSASYPNTTCNMTENFQNQQLVMDITLCGDWAGIGVVYNATCGSSGPTGLCYNDNVVGPGSPRYDEAYFEVSYVRAYTTGTPSPTTLPFASGNGASAATTTGATGDPSVSPAVVTNKGFGRREMGNQGLALDLLMWTVLVGVLTGVAVTL</sequence>
<feature type="domain" description="GH16" evidence="3">
    <location>
        <begin position="1"/>
        <end position="287"/>
    </location>
</feature>
<dbReference type="Proteomes" id="UP000294933">
    <property type="component" value="Unassembled WGS sequence"/>
</dbReference>
<dbReference type="InterPro" id="IPR013320">
    <property type="entry name" value="ConA-like_dom_sf"/>
</dbReference>
<feature type="chain" id="PRO_5021193822" description="GH16 domain-containing protein" evidence="2">
    <location>
        <begin position="21"/>
        <end position="397"/>
    </location>
</feature>
<dbReference type="OrthoDB" id="192832at2759"/>
<dbReference type="PANTHER" id="PTHR10963">
    <property type="entry name" value="GLYCOSYL HYDROLASE-RELATED"/>
    <property type="match status" value="1"/>
</dbReference>
<dbReference type="PROSITE" id="PS51762">
    <property type="entry name" value="GH16_2"/>
    <property type="match status" value="1"/>
</dbReference>
<dbReference type="STRING" id="50990.A0A4Y7QBL4"/>
<dbReference type="EMBL" id="ML170166">
    <property type="protein sequence ID" value="TDL24661.1"/>
    <property type="molecule type" value="Genomic_DNA"/>
</dbReference>
<feature type="compositionally biased region" description="Low complexity" evidence="1">
    <location>
        <begin position="337"/>
        <end position="352"/>
    </location>
</feature>
<dbReference type="AlphaFoldDB" id="A0A4Y7QBL4"/>
<accession>A0A4Y7QBL4</accession>
<keyword evidence="2" id="KW-0732">Signal</keyword>
<evidence type="ECO:0000256" key="1">
    <source>
        <dbReference type="SAM" id="MobiDB-lite"/>
    </source>
</evidence>
<feature type="signal peptide" evidence="2">
    <location>
        <begin position="1"/>
        <end position="20"/>
    </location>
</feature>
<dbReference type="Pfam" id="PF26113">
    <property type="entry name" value="GH16_XgeA"/>
    <property type="match status" value="1"/>
</dbReference>
<name>A0A4Y7QBL4_9AGAM</name>
<evidence type="ECO:0000256" key="2">
    <source>
        <dbReference type="SAM" id="SignalP"/>
    </source>
</evidence>
<protein>
    <recommendedName>
        <fullName evidence="3">GH16 domain-containing protein</fullName>
    </recommendedName>
</protein>
<dbReference type="InterPro" id="IPR050546">
    <property type="entry name" value="Glycosyl_Hydrlase_16"/>
</dbReference>
<evidence type="ECO:0000313" key="4">
    <source>
        <dbReference type="EMBL" id="TDL24661.1"/>
    </source>
</evidence>
<evidence type="ECO:0000313" key="5">
    <source>
        <dbReference type="Proteomes" id="UP000294933"/>
    </source>
</evidence>
<dbReference type="SUPFAM" id="SSF49899">
    <property type="entry name" value="Concanavalin A-like lectins/glucanases"/>
    <property type="match status" value="1"/>
</dbReference>
<dbReference type="GO" id="GO:0004553">
    <property type="term" value="F:hydrolase activity, hydrolyzing O-glycosyl compounds"/>
    <property type="evidence" value="ECO:0007669"/>
    <property type="project" value="InterPro"/>
</dbReference>
<dbReference type="PANTHER" id="PTHR10963:SF24">
    <property type="entry name" value="GLYCOSIDASE C21B10.07-RELATED"/>
    <property type="match status" value="1"/>
</dbReference>
<keyword evidence="5" id="KW-1185">Reference proteome</keyword>
<dbReference type="GO" id="GO:0009251">
    <property type="term" value="P:glucan catabolic process"/>
    <property type="evidence" value="ECO:0007669"/>
    <property type="project" value="TreeGrafter"/>
</dbReference>
<dbReference type="InterPro" id="IPR000757">
    <property type="entry name" value="Beta-glucanase-like"/>
</dbReference>
<proteinExistence type="predicted"/>